<proteinExistence type="predicted"/>
<protein>
    <submittedName>
        <fullName evidence="2">Uncharacterized protein</fullName>
    </submittedName>
</protein>
<feature type="region of interest" description="Disordered" evidence="1">
    <location>
        <begin position="14"/>
        <end position="110"/>
    </location>
</feature>
<dbReference type="AlphaFoldDB" id="A0A9J6CUP8"/>
<evidence type="ECO:0000256" key="1">
    <source>
        <dbReference type="SAM" id="MobiDB-lite"/>
    </source>
</evidence>
<keyword evidence="3" id="KW-1185">Reference proteome</keyword>
<feature type="compositionally biased region" description="Polar residues" evidence="1">
    <location>
        <begin position="85"/>
        <end position="101"/>
    </location>
</feature>
<name>A0A9J6CUP8_RHIMP</name>
<organism evidence="2 3">
    <name type="scientific">Rhipicephalus microplus</name>
    <name type="common">Cattle tick</name>
    <name type="synonym">Boophilus microplus</name>
    <dbReference type="NCBI Taxonomy" id="6941"/>
    <lineage>
        <taxon>Eukaryota</taxon>
        <taxon>Metazoa</taxon>
        <taxon>Ecdysozoa</taxon>
        <taxon>Arthropoda</taxon>
        <taxon>Chelicerata</taxon>
        <taxon>Arachnida</taxon>
        <taxon>Acari</taxon>
        <taxon>Parasitiformes</taxon>
        <taxon>Ixodida</taxon>
        <taxon>Ixodoidea</taxon>
        <taxon>Ixodidae</taxon>
        <taxon>Rhipicephalinae</taxon>
        <taxon>Rhipicephalus</taxon>
        <taxon>Boophilus</taxon>
    </lineage>
</organism>
<dbReference type="EMBL" id="JABSTU010006827">
    <property type="protein sequence ID" value="KAH7932162.1"/>
    <property type="molecule type" value="Genomic_DNA"/>
</dbReference>
<accession>A0A9J6CUP8</accession>
<gene>
    <name evidence="2" type="ORF">HPB51_029475</name>
</gene>
<evidence type="ECO:0000313" key="2">
    <source>
        <dbReference type="EMBL" id="KAH7932162.1"/>
    </source>
</evidence>
<comment type="caution">
    <text evidence="2">The sequence shown here is derived from an EMBL/GenBank/DDBJ whole genome shotgun (WGS) entry which is preliminary data.</text>
</comment>
<reference evidence="2" key="1">
    <citation type="journal article" date="2020" name="Cell">
        <title>Large-Scale Comparative Analyses of Tick Genomes Elucidate Their Genetic Diversity and Vector Capacities.</title>
        <authorList>
            <consortium name="Tick Genome and Microbiome Consortium (TIGMIC)"/>
            <person name="Jia N."/>
            <person name="Wang J."/>
            <person name="Shi W."/>
            <person name="Du L."/>
            <person name="Sun Y."/>
            <person name="Zhan W."/>
            <person name="Jiang J.F."/>
            <person name="Wang Q."/>
            <person name="Zhang B."/>
            <person name="Ji P."/>
            <person name="Bell-Sakyi L."/>
            <person name="Cui X.M."/>
            <person name="Yuan T.T."/>
            <person name="Jiang B.G."/>
            <person name="Yang W.F."/>
            <person name="Lam T.T."/>
            <person name="Chang Q.C."/>
            <person name="Ding S.J."/>
            <person name="Wang X.J."/>
            <person name="Zhu J.G."/>
            <person name="Ruan X.D."/>
            <person name="Zhao L."/>
            <person name="Wei J.T."/>
            <person name="Ye R.Z."/>
            <person name="Que T.C."/>
            <person name="Du C.H."/>
            <person name="Zhou Y.H."/>
            <person name="Cheng J.X."/>
            <person name="Dai P.F."/>
            <person name="Guo W.B."/>
            <person name="Han X.H."/>
            <person name="Huang E.J."/>
            <person name="Li L.F."/>
            <person name="Wei W."/>
            <person name="Gao Y.C."/>
            <person name="Liu J.Z."/>
            <person name="Shao H.Z."/>
            <person name="Wang X."/>
            <person name="Wang C.C."/>
            <person name="Yang T.C."/>
            <person name="Huo Q.B."/>
            <person name="Li W."/>
            <person name="Chen H.Y."/>
            <person name="Chen S.E."/>
            <person name="Zhou L.G."/>
            <person name="Ni X.B."/>
            <person name="Tian J.H."/>
            <person name="Sheng Y."/>
            <person name="Liu T."/>
            <person name="Pan Y.S."/>
            <person name="Xia L.Y."/>
            <person name="Li J."/>
            <person name="Zhao F."/>
            <person name="Cao W.C."/>
        </authorList>
    </citation>
    <scope>NUCLEOTIDE SEQUENCE</scope>
    <source>
        <strain evidence="2">Rmic-2018</strain>
    </source>
</reference>
<sequence length="189" mass="20449">MPDYGSCTAARAALGKDARATGEGGMPWVPSAHRRTRGQTHSPGSGAGLLCPLRPRGGEHATWPRMHSSTGKHVSRKERTAPLTGPSNGAEQRSPPHSNRAPSPGAARRSPLHLRLPTLCHTSRSLSTPVVRRQGAINVARGHSYPNQGVYTNRKDTLPLSSRFVNLRTPASRYLRHSAYCSRTTLSDH</sequence>
<dbReference type="Proteomes" id="UP000821866">
    <property type="component" value="Unassembled WGS sequence"/>
</dbReference>
<evidence type="ECO:0000313" key="3">
    <source>
        <dbReference type="Proteomes" id="UP000821866"/>
    </source>
</evidence>
<reference evidence="2" key="2">
    <citation type="submission" date="2021-09" db="EMBL/GenBank/DDBJ databases">
        <authorList>
            <person name="Jia N."/>
            <person name="Wang J."/>
            <person name="Shi W."/>
            <person name="Du L."/>
            <person name="Sun Y."/>
            <person name="Zhan W."/>
            <person name="Jiang J."/>
            <person name="Wang Q."/>
            <person name="Zhang B."/>
            <person name="Ji P."/>
            <person name="Sakyi L.B."/>
            <person name="Cui X."/>
            <person name="Yuan T."/>
            <person name="Jiang B."/>
            <person name="Yang W."/>
            <person name="Lam T.T.-Y."/>
            <person name="Chang Q."/>
            <person name="Ding S."/>
            <person name="Wang X."/>
            <person name="Zhu J."/>
            <person name="Ruan X."/>
            <person name="Zhao L."/>
            <person name="Wei J."/>
            <person name="Que T."/>
            <person name="Du C."/>
            <person name="Cheng J."/>
            <person name="Dai P."/>
            <person name="Han X."/>
            <person name="Huang E."/>
            <person name="Gao Y."/>
            <person name="Liu J."/>
            <person name="Shao H."/>
            <person name="Ye R."/>
            <person name="Li L."/>
            <person name="Wei W."/>
            <person name="Wang X."/>
            <person name="Wang C."/>
            <person name="Huo Q."/>
            <person name="Li W."/>
            <person name="Guo W."/>
            <person name="Chen H."/>
            <person name="Chen S."/>
            <person name="Zhou L."/>
            <person name="Zhou L."/>
            <person name="Ni X."/>
            <person name="Tian J."/>
            <person name="Zhou Y."/>
            <person name="Sheng Y."/>
            <person name="Liu T."/>
            <person name="Pan Y."/>
            <person name="Xia L."/>
            <person name="Li J."/>
            <person name="Zhao F."/>
            <person name="Cao W."/>
        </authorList>
    </citation>
    <scope>NUCLEOTIDE SEQUENCE</scope>
    <source>
        <strain evidence="2">Rmic-2018</strain>
        <tissue evidence="2">Larvae</tissue>
    </source>
</reference>